<dbReference type="Proteomes" id="UP000274556">
    <property type="component" value="Unassembled WGS sequence"/>
</dbReference>
<sequence length="109" mass="11850">MNALTVTAMKKLEIIVEGEQQGFVVDLLDRAGVGGYTILHNLSGKGTHGVHKGHLMFNDDSVLIMIVTAVSDDLVGPILEGLTPFFNKHMGVVFTSDIQVSRMVKMHTD</sequence>
<dbReference type="AlphaFoldDB" id="A0A495VAH5"/>
<dbReference type="Gene3D" id="3.30.70.120">
    <property type="match status" value="1"/>
</dbReference>
<keyword evidence="2" id="KW-1185">Reference proteome</keyword>
<dbReference type="Pfam" id="PF00543">
    <property type="entry name" value="P-II"/>
    <property type="match status" value="1"/>
</dbReference>
<dbReference type="SUPFAM" id="SSF54913">
    <property type="entry name" value="GlnB-like"/>
    <property type="match status" value="1"/>
</dbReference>
<dbReference type="GO" id="GO:0030234">
    <property type="term" value="F:enzyme regulator activity"/>
    <property type="evidence" value="ECO:0007669"/>
    <property type="project" value="InterPro"/>
</dbReference>
<evidence type="ECO:0000313" key="2">
    <source>
        <dbReference type="Proteomes" id="UP000274556"/>
    </source>
</evidence>
<comment type="caution">
    <text evidence="1">The sequence shown here is derived from an EMBL/GenBank/DDBJ whole genome shotgun (WGS) entry which is preliminary data.</text>
</comment>
<dbReference type="RefSeq" id="WP_120798479.1">
    <property type="nucleotide sequence ID" value="NZ_RBXL01000001.1"/>
</dbReference>
<dbReference type="InterPro" id="IPR015867">
    <property type="entry name" value="N-reg_PII/ATP_PRibTrfase_C"/>
</dbReference>
<evidence type="ECO:0000313" key="1">
    <source>
        <dbReference type="EMBL" id="RKT46339.1"/>
    </source>
</evidence>
<dbReference type="SMART" id="SM00938">
    <property type="entry name" value="P-II"/>
    <property type="match status" value="1"/>
</dbReference>
<dbReference type="PROSITE" id="PS51343">
    <property type="entry name" value="PII_GLNB_DOM"/>
    <property type="match status" value="1"/>
</dbReference>
<protein>
    <submittedName>
        <fullName evidence="1">Nitrogen regulatory protein P-II family</fullName>
    </submittedName>
</protein>
<dbReference type="EMBL" id="RBXL01000001">
    <property type="protein sequence ID" value="RKT46339.1"/>
    <property type="molecule type" value="Genomic_DNA"/>
</dbReference>
<dbReference type="GO" id="GO:0006808">
    <property type="term" value="P:regulation of nitrogen utilization"/>
    <property type="evidence" value="ECO:0007669"/>
    <property type="project" value="InterPro"/>
</dbReference>
<reference evidence="1 2" key="1">
    <citation type="submission" date="2018-10" db="EMBL/GenBank/DDBJ databases">
        <title>Genomic Encyclopedia of Archaeal and Bacterial Type Strains, Phase II (KMG-II): from individual species to whole genera.</title>
        <authorList>
            <person name="Goeker M."/>
        </authorList>
    </citation>
    <scope>NUCLEOTIDE SEQUENCE [LARGE SCALE GENOMIC DNA]</scope>
    <source>
        <strain evidence="1 2">DSM 235</strain>
    </source>
</reference>
<organism evidence="1 2">
    <name type="scientific">Thiocapsa rosea</name>
    <dbReference type="NCBI Taxonomy" id="69360"/>
    <lineage>
        <taxon>Bacteria</taxon>
        <taxon>Pseudomonadati</taxon>
        <taxon>Pseudomonadota</taxon>
        <taxon>Gammaproteobacteria</taxon>
        <taxon>Chromatiales</taxon>
        <taxon>Chromatiaceae</taxon>
        <taxon>Thiocapsa</taxon>
    </lineage>
</organism>
<dbReference type="OrthoDB" id="1493510at2"/>
<dbReference type="InterPro" id="IPR002187">
    <property type="entry name" value="N-reg_PII"/>
</dbReference>
<proteinExistence type="predicted"/>
<gene>
    <name evidence="1" type="ORF">BDD21_3847</name>
</gene>
<dbReference type="InterPro" id="IPR011322">
    <property type="entry name" value="N-reg_PII-like_a/b"/>
</dbReference>
<name>A0A495VAH5_9GAMM</name>
<accession>A0A495VAH5</accession>